<reference evidence="2 3" key="1">
    <citation type="submission" date="2020-08" db="EMBL/GenBank/DDBJ databases">
        <title>A Genomic Blueprint of the Chicken Gut Microbiome.</title>
        <authorList>
            <person name="Gilroy R."/>
            <person name="Ravi A."/>
            <person name="Getino M."/>
            <person name="Pursley I."/>
            <person name="Horton D.L."/>
            <person name="Alikhan N.-F."/>
            <person name="Baker D."/>
            <person name="Gharbi K."/>
            <person name="Hall N."/>
            <person name="Watson M."/>
            <person name="Adriaenssens E.M."/>
            <person name="Foster-Nyarko E."/>
            <person name="Jarju S."/>
            <person name="Secka A."/>
            <person name="Antonio M."/>
            <person name="Oren A."/>
            <person name="Chaudhuri R."/>
            <person name="La Ragione R.M."/>
            <person name="Hildebrand F."/>
            <person name="Pallen M.J."/>
        </authorList>
    </citation>
    <scope>NUCLEOTIDE SEQUENCE [LARGE SCALE GENOMIC DNA]</scope>
    <source>
        <strain evidence="2 3">Sa2BVA9</strain>
    </source>
</reference>
<evidence type="ECO:0000259" key="1">
    <source>
        <dbReference type="Pfam" id="PF01636"/>
    </source>
</evidence>
<comment type="caution">
    <text evidence="2">The sequence shown here is derived from an EMBL/GenBank/DDBJ whole genome shotgun (WGS) entry which is preliminary data.</text>
</comment>
<dbReference type="EMBL" id="JACSQL010000006">
    <property type="protein sequence ID" value="MBD7969287.1"/>
    <property type="molecule type" value="Genomic_DNA"/>
</dbReference>
<accession>A0ABR8T0K7</accession>
<name>A0ABR8T0K7_9BACL</name>
<gene>
    <name evidence="2" type="ORF">H9647_14525</name>
</gene>
<protein>
    <submittedName>
        <fullName evidence="2">Phosphotransferase</fullName>
    </submittedName>
</protein>
<organism evidence="2 3">
    <name type="scientific">Paenibacillus gallinarum</name>
    <dbReference type="NCBI Taxonomy" id="2762232"/>
    <lineage>
        <taxon>Bacteria</taxon>
        <taxon>Bacillati</taxon>
        <taxon>Bacillota</taxon>
        <taxon>Bacilli</taxon>
        <taxon>Bacillales</taxon>
        <taxon>Paenibacillaceae</taxon>
        <taxon>Paenibacillus</taxon>
    </lineage>
</organism>
<keyword evidence="3" id="KW-1185">Reference proteome</keyword>
<evidence type="ECO:0000313" key="2">
    <source>
        <dbReference type="EMBL" id="MBD7969287.1"/>
    </source>
</evidence>
<evidence type="ECO:0000313" key="3">
    <source>
        <dbReference type="Proteomes" id="UP000608071"/>
    </source>
</evidence>
<feature type="domain" description="Aminoglycoside phosphotransferase" evidence="1">
    <location>
        <begin position="60"/>
        <end position="221"/>
    </location>
</feature>
<sequence>MSYIDKLVSQVLLVVKTFGLDEIIPVILSNGGNLIIHLAPYPIVARLANVITQEEANIAYKRLNRELQIARHLQIRNVPVLLPTDLVDAGPHNVDDTWMTLWNYVPPIELQRPSPSESVELVSKLSIAMKDFSEELPVLGVWERTCRSAARLMKNSDPRIQALLEMFHEVDKKMRLETSVFIPSHGDAHAGNLVPSTEGWIWTDFEDVSLMPAYWDLASFVGNLALFNGFKDPTLSYMLSNKEVILDPKAFTFALTARILMSTIGNLDYAFEGYGDLEFATQQLELAGDFISHINI</sequence>
<dbReference type="Gene3D" id="3.90.1200.10">
    <property type="match status" value="1"/>
</dbReference>
<dbReference type="Pfam" id="PF01636">
    <property type="entry name" value="APH"/>
    <property type="match status" value="1"/>
</dbReference>
<dbReference type="InterPro" id="IPR002575">
    <property type="entry name" value="Aminoglycoside_PTrfase"/>
</dbReference>
<dbReference type="SUPFAM" id="SSF56112">
    <property type="entry name" value="Protein kinase-like (PK-like)"/>
    <property type="match status" value="1"/>
</dbReference>
<proteinExistence type="predicted"/>
<dbReference type="Proteomes" id="UP000608071">
    <property type="component" value="Unassembled WGS sequence"/>
</dbReference>
<dbReference type="RefSeq" id="WP_191801138.1">
    <property type="nucleotide sequence ID" value="NZ_JACSQL010000006.1"/>
</dbReference>
<dbReference type="InterPro" id="IPR011009">
    <property type="entry name" value="Kinase-like_dom_sf"/>
</dbReference>